<feature type="binding site" evidence="12">
    <location>
        <position position="217"/>
    </location>
    <ligand>
        <name>Zn(2+)</name>
        <dbReference type="ChEBI" id="CHEBI:29105"/>
        <label>1</label>
    </ligand>
</feature>
<keyword evidence="2" id="KW-0645">Protease</keyword>
<feature type="binding site" evidence="12">
    <location>
        <position position="245"/>
    </location>
    <ligand>
        <name>Ca(2+)</name>
        <dbReference type="ChEBI" id="CHEBI:29108"/>
        <label>3</label>
    </ligand>
</feature>
<dbReference type="Pfam" id="PF00413">
    <property type="entry name" value="Peptidase_M10"/>
    <property type="match status" value="1"/>
</dbReference>
<keyword evidence="12" id="KW-0106">Calcium</keyword>
<dbReference type="GO" id="GO:0006508">
    <property type="term" value="P:proteolysis"/>
    <property type="evidence" value="ECO:0007669"/>
    <property type="project" value="UniProtKB-KW"/>
</dbReference>
<gene>
    <name evidence="16" type="ORF">AQUCO_11000036v1</name>
</gene>
<dbReference type="Pfam" id="PF01471">
    <property type="entry name" value="PG_binding_1"/>
    <property type="match status" value="1"/>
</dbReference>
<dbReference type="AlphaFoldDB" id="A0A2G5C2V8"/>
<keyword evidence="4 14" id="KW-0732">Signal</keyword>
<evidence type="ECO:0000256" key="13">
    <source>
        <dbReference type="PIRSR" id="PIRSR621190-5"/>
    </source>
</evidence>
<reference evidence="16 17" key="1">
    <citation type="submission" date="2017-09" db="EMBL/GenBank/DDBJ databases">
        <title>WGS assembly of Aquilegia coerulea Goldsmith.</title>
        <authorList>
            <person name="Hodges S."/>
            <person name="Kramer E."/>
            <person name="Nordborg M."/>
            <person name="Tomkins J."/>
            <person name="Borevitz J."/>
            <person name="Derieg N."/>
            <person name="Yan J."/>
            <person name="Mihaltcheva S."/>
            <person name="Hayes R.D."/>
            <person name="Rokhsar D."/>
        </authorList>
    </citation>
    <scope>NUCLEOTIDE SEQUENCE [LARGE SCALE GENOMIC DNA]</scope>
    <source>
        <strain evidence="17">cv. Goldsmith</strain>
    </source>
</reference>
<feature type="binding site" description="in inhibited form" evidence="12">
    <location>
        <position position="114"/>
    </location>
    <ligand>
        <name>Zn(2+)</name>
        <dbReference type="ChEBI" id="CHEBI:29105"/>
        <label>2</label>
        <note>catalytic</note>
    </ligand>
</feature>
<dbReference type="CDD" id="cd04278">
    <property type="entry name" value="ZnMc_MMP"/>
    <property type="match status" value="1"/>
</dbReference>
<dbReference type="InterPro" id="IPR002477">
    <property type="entry name" value="Peptidoglycan-bd-like"/>
</dbReference>
<comment type="cofactor">
    <cofactor evidence="12">
        <name>Ca(2+)</name>
        <dbReference type="ChEBI" id="CHEBI:29108"/>
    </cofactor>
    <text evidence="12">Can bind about 5 Ca(2+) ions per subunit.</text>
</comment>
<evidence type="ECO:0000256" key="14">
    <source>
        <dbReference type="SAM" id="SignalP"/>
    </source>
</evidence>
<feature type="binding site" evidence="11">
    <location>
        <position position="268"/>
    </location>
    <ligand>
        <name>Zn(2+)</name>
        <dbReference type="ChEBI" id="CHEBI:29105"/>
        <label>2</label>
        <note>catalytic</note>
    </ligand>
</feature>
<dbReference type="Proteomes" id="UP000230069">
    <property type="component" value="Unassembled WGS sequence"/>
</dbReference>
<keyword evidence="17" id="KW-1185">Reference proteome</keyword>
<dbReference type="STRING" id="218851.A0A2G5C2V8"/>
<keyword evidence="5" id="KW-0378">Hydrolase</keyword>
<dbReference type="InterPro" id="IPR024079">
    <property type="entry name" value="MetalloPept_cat_dom_sf"/>
</dbReference>
<dbReference type="InterPro" id="IPR001818">
    <property type="entry name" value="Pept_M10_metallopeptidase"/>
</dbReference>
<keyword evidence="7" id="KW-0482">Metalloprotease</keyword>
<dbReference type="GO" id="GO:0031012">
    <property type="term" value="C:extracellular matrix"/>
    <property type="evidence" value="ECO:0007669"/>
    <property type="project" value="InterPro"/>
</dbReference>
<feature type="binding site" evidence="12">
    <location>
        <position position="230"/>
    </location>
    <ligand>
        <name>Zn(2+)</name>
        <dbReference type="ChEBI" id="CHEBI:29105"/>
        <label>1</label>
    </ligand>
</feature>
<evidence type="ECO:0000313" key="17">
    <source>
        <dbReference type="Proteomes" id="UP000230069"/>
    </source>
</evidence>
<keyword evidence="9" id="KW-0325">Glycoprotein</keyword>
<dbReference type="InterPro" id="IPR036365">
    <property type="entry name" value="PGBD-like_sf"/>
</dbReference>
<evidence type="ECO:0000256" key="8">
    <source>
        <dbReference type="ARBA" id="ARBA00023145"/>
    </source>
</evidence>
<dbReference type="PIRSF" id="PIRSF001191">
    <property type="entry name" value="Peptidase_M10A_matrix"/>
    <property type="match status" value="1"/>
</dbReference>
<evidence type="ECO:0000256" key="3">
    <source>
        <dbReference type="ARBA" id="ARBA00022723"/>
    </source>
</evidence>
<evidence type="ECO:0000256" key="7">
    <source>
        <dbReference type="ARBA" id="ARBA00023049"/>
    </source>
</evidence>
<proteinExistence type="inferred from homology"/>
<keyword evidence="3 11" id="KW-0479">Metal-binding</keyword>
<evidence type="ECO:0000256" key="10">
    <source>
        <dbReference type="PIRSR" id="PIRSR001191-1"/>
    </source>
</evidence>
<dbReference type="InterPro" id="IPR021158">
    <property type="entry name" value="Pept_M10A_Zn_BS"/>
</dbReference>
<feature type="binding site" evidence="12">
    <location>
        <position position="223"/>
    </location>
    <ligand>
        <name>Ca(2+)</name>
        <dbReference type="ChEBI" id="CHEBI:29108"/>
        <label>3</label>
    </ligand>
</feature>
<dbReference type="GO" id="GO:0030198">
    <property type="term" value="P:extracellular matrix organization"/>
    <property type="evidence" value="ECO:0007669"/>
    <property type="project" value="TreeGrafter"/>
</dbReference>
<dbReference type="SMART" id="SM00235">
    <property type="entry name" value="ZnMc"/>
    <property type="match status" value="1"/>
</dbReference>
<organism evidence="16 17">
    <name type="scientific">Aquilegia coerulea</name>
    <name type="common">Rocky mountain columbine</name>
    <dbReference type="NCBI Taxonomy" id="218851"/>
    <lineage>
        <taxon>Eukaryota</taxon>
        <taxon>Viridiplantae</taxon>
        <taxon>Streptophyta</taxon>
        <taxon>Embryophyta</taxon>
        <taxon>Tracheophyta</taxon>
        <taxon>Spermatophyta</taxon>
        <taxon>Magnoliopsida</taxon>
        <taxon>Ranunculales</taxon>
        <taxon>Ranunculaceae</taxon>
        <taxon>Thalictroideae</taxon>
        <taxon>Aquilegia</taxon>
    </lineage>
</organism>
<feature type="binding site" evidence="12">
    <location>
        <position position="245"/>
    </location>
    <ligand>
        <name>Ca(2+)</name>
        <dbReference type="ChEBI" id="CHEBI:29108"/>
        <label>1</label>
    </ligand>
</feature>
<dbReference type="PROSITE" id="PS00546">
    <property type="entry name" value="CYSTEINE_SWITCH"/>
    <property type="match status" value="1"/>
</dbReference>
<dbReference type="PANTHER" id="PTHR10201">
    <property type="entry name" value="MATRIX METALLOPROTEINASE"/>
    <property type="match status" value="1"/>
</dbReference>
<name>A0A2G5C2V8_AQUCA</name>
<dbReference type="GO" id="GO:0008270">
    <property type="term" value="F:zinc ion binding"/>
    <property type="evidence" value="ECO:0007669"/>
    <property type="project" value="InterPro"/>
</dbReference>
<dbReference type="SUPFAM" id="SSF47090">
    <property type="entry name" value="PGBD-like"/>
    <property type="match status" value="1"/>
</dbReference>
<evidence type="ECO:0000256" key="1">
    <source>
        <dbReference type="ARBA" id="ARBA00009614"/>
    </source>
</evidence>
<evidence type="ECO:0000256" key="9">
    <source>
        <dbReference type="ARBA" id="ARBA00023180"/>
    </source>
</evidence>
<feature type="binding site" evidence="12">
    <location>
        <position position="215"/>
    </location>
    <ligand>
        <name>Zn(2+)</name>
        <dbReference type="ChEBI" id="CHEBI:29105"/>
        <label>1</label>
    </ligand>
</feature>
<evidence type="ECO:0000256" key="2">
    <source>
        <dbReference type="ARBA" id="ARBA00022670"/>
    </source>
</evidence>
<feature type="domain" description="Peptidase metallopeptidase" evidence="15">
    <location>
        <begin position="151"/>
        <end position="307"/>
    </location>
</feature>
<feature type="active site" evidence="10">
    <location>
        <position position="265"/>
    </location>
</feature>
<keyword evidence="8" id="KW-0865">Zymogen</keyword>
<feature type="binding site" evidence="12">
    <location>
        <position position="242"/>
    </location>
    <ligand>
        <name>Ca(2+)</name>
        <dbReference type="ChEBI" id="CHEBI:29108"/>
        <label>3</label>
    </ligand>
</feature>
<dbReference type="InterPro" id="IPR033739">
    <property type="entry name" value="M10A_MMP"/>
</dbReference>
<feature type="signal peptide" evidence="14">
    <location>
        <begin position="1"/>
        <end position="26"/>
    </location>
</feature>
<dbReference type="InterPro" id="IPR021190">
    <property type="entry name" value="Pept_M10A"/>
</dbReference>
<dbReference type="SUPFAM" id="SSF55486">
    <property type="entry name" value="Metalloproteases ('zincins'), catalytic domain"/>
    <property type="match status" value="1"/>
</dbReference>
<dbReference type="InterPro" id="IPR006026">
    <property type="entry name" value="Peptidase_Metallo"/>
</dbReference>
<feature type="binding site" evidence="11">
    <location>
        <position position="274"/>
    </location>
    <ligand>
        <name>Zn(2+)</name>
        <dbReference type="ChEBI" id="CHEBI:29105"/>
        <label>2</label>
        <note>catalytic</note>
    </ligand>
</feature>
<dbReference type="OrthoDB" id="406838at2759"/>
<evidence type="ECO:0000256" key="4">
    <source>
        <dbReference type="ARBA" id="ARBA00022729"/>
    </source>
</evidence>
<dbReference type="PANTHER" id="PTHR10201:SF213">
    <property type="entry name" value="METALLOENDOPROTEINASE 2-MMP-LIKE"/>
    <property type="match status" value="1"/>
</dbReference>
<evidence type="ECO:0000256" key="6">
    <source>
        <dbReference type="ARBA" id="ARBA00022833"/>
    </source>
</evidence>
<feature type="binding site" evidence="12">
    <location>
        <position position="205"/>
    </location>
    <ligand>
        <name>Ca(2+)</name>
        <dbReference type="ChEBI" id="CHEBI:29108"/>
        <label>2</label>
    </ligand>
</feature>
<dbReference type="InParanoid" id="A0A2G5C2V8"/>
<keyword evidence="6 11" id="KW-0862">Zinc</keyword>
<protein>
    <recommendedName>
        <fullName evidence="15">Peptidase metallopeptidase domain-containing protein</fullName>
    </recommendedName>
</protein>
<dbReference type="GO" id="GO:0030574">
    <property type="term" value="P:collagen catabolic process"/>
    <property type="evidence" value="ECO:0007669"/>
    <property type="project" value="TreeGrafter"/>
</dbReference>
<dbReference type="PRINTS" id="PR00138">
    <property type="entry name" value="MATRIXIN"/>
</dbReference>
<evidence type="ECO:0000256" key="12">
    <source>
        <dbReference type="PIRSR" id="PIRSR621190-2"/>
    </source>
</evidence>
<dbReference type="FunFam" id="3.40.390.10:FF:000018">
    <property type="entry name" value="Metalloendoproteinase 1"/>
    <property type="match status" value="1"/>
</dbReference>
<dbReference type="GO" id="GO:0004222">
    <property type="term" value="F:metalloendopeptidase activity"/>
    <property type="evidence" value="ECO:0007669"/>
    <property type="project" value="InterPro"/>
</dbReference>
<feature type="short sequence motif" description="Cysteine switch" evidence="13">
    <location>
        <begin position="112"/>
        <end position="143"/>
    </location>
</feature>
<feature type="binding site" evidence="11">
    <location>
        <position position="264"/>
    </location>
    <ligand>
        <name>Zn(2+)</name>
        <dbReference type="ChEBI" id="CHEBI:29105"/>
        <label>2</label>
        <note>catalytic</note>
    </ligand>
</feature>
<feature type="binding site" evidence="12">
    <location>
        <position position="282"/>
    </location>
    <ligand>
        <name>Zn(2+)</name>
        <dbReference type="ChEBI" id="CHEBI:29105"/>
        <label>2</label>
        <note>catalytic</note>
    </ligand>
</feature>
<sequence length="308" mass="34554">MIMTISKAFPLLLLIVIFMSSLSVFSKPNGNAYGFLEQLEGSHKGKTLNGVHQLKQYLEKYGYLQHGDNSTHANDDEYDELLESAVKTYQLNYHLNVSGSLDSETVNQMMKPRCGVPDIINGTTRMPSGKKKHQHGPLSLHTVLHFKFFDGEPRWPKTHLTYKFISSVEVVPLQTLRPVVSRAFAKWAAVSQFTFEEVQPGSNSDIQIGFQTRFHGDGVNFDGPGGVVAHAFQPTLGKFHYDAEENWSISPNMYEIDLESVTVHEIGHLLGLGHSDDQNAVMYSSIDPGEVKRDLRADDIQGIQTLYR</sequence>
<evidence type="ECO:0000313" key="16">
    <source>
        <dbReference type="EMBL" id="PIA25629.1"/>
    </source>
</evidence>
<evidence type="ECO:0000259" key="15">
    <source>
        <dbReference type="SMART" id="SM00235"/>
    </source>
</evidence>
<feature type="binding site" evidence="12">
    <location>
        <position position="240"/>
    </location>
    <ligand>
        <name>Zn(2+)</name>
        <dbReference type="ChEBI" id="CHEBI:29105"/>
        <label>1</label>
    </ligand>
</feature>
<evidence type="ECO:0000256" key="11">
    <source>
        <dbReference type="PIRSR" id="PIRSR001191-2"/>
    </source>
</evidence>
<comment type="similarity">
    <text evidence="1">Belongs to the peptidase M10A family. Matrix metalloproteinases (MMPs) subfamily.</text>
</comment>
<dbReference type="Gene3D" id="3.40.390.10">
    <property type="entry name" value="Collagenase (Catalytic Domain)"/>
    <property type="match status" value="1"/>
</dbReference>
<comment type="cofactor">
    <cofactor evidence="12">
        <name>Zn(2+)</name>
        <dbReference type="ChEBI" id="CHEBI:29105"/>
    </cofactor>
    <text evidence="12">Binds 2 Zn(2+) ions per subunit.</text>
</comment>
<feature type="binding site" evidence="12">
    <location>
        <position position="222"/>
    </location>
    <ligand>
        <name>Ca(2+)</name>
        <dbReference type="ChEBI" id="CHEBI:29108"/>
        <label>3</label>
    </ligand>
</feature>
<dbReference type="EMBL" id="KZ305126">
    <property type="protein sequence ID" value="PIA25629.1"/>
    <property type="molecule type" value="Genomic_DNA"/>
</dbReference>
<feature type="chain" id="PRO_5013935607" description="Peptidase metallopeptidase domain-containing protein" evidence="14">
    <location>
        <begin position="27"/>
        <end position="308"/>
    </location>
</feature>
<accession>A0A2G5C2V8</accession>
<evidence type="ECO:0000256" key="5">
    <source>
        <dbReference type="ARBA" id="ARBA00022801"/>
    </source>
</evidence>